<evidence type="ECO:0000256" key="2">
    <source>
        <dbReference type="ARBA" id="ARBA00022729"/>
    </source>
</evidence>
<evidence type="ECO:0000256" key="5">
    <source>
        <dbReference type="SAM" id="Phobius"/>
    </source>
</evidence>
<evidence type="ECO:0000256" key="3">
    <source>
        <dbReference type="ARBA" id="ARBA00023136"/>
    </source>
</evidence>
<dbReference type="Pfam" id="PF01064">
    <property type="entry name" value="Activin_recp"/>
    <property type="match status" value="1"/>
</dbReference>
<evidence type="ECO:0000259" key="6">
    <source>
        <dbReference type="Pfam" id="PF01064"/>
    </source>
</evidence>
<dbReference type="InterPro" id="IPR045860">
    <property type="entry name" value="Snake_toxin-like_sf"/>
</dbReference>
<evidence type="ECO:0000313" key="8">
    <source>
        <dbReference type="RefSeq" id="XP_018016840.1"/>
    </source>
</evidence>
<dbReference type="GeneID" id="108673508"/>
<proteinExistence type="predicted"/>
<sequence length="325" mass="34400">MSSSVGSDSSTSSSISTISSTSSPVSTISSTIRSSSSSVSTDSSTSITRGPGSSIRCACSTKECRQQHRISCSTQGSCYVQQLQHHSGLQQTRGCIDGFSVSTDSSTSITRGPGSSIRCACSTKECRQQHRISCSTQGSCYVQQLQHHSGLQQTRGCIEGLPSQSLLCSLPAPVNLLTKVHQWPRLACCSSDLCNAPLLLDLSTDQILAARGTSATKMSSPGSEETGTGISEFSDPENGRKSIDRGNILRMNSEITSSVASDGATMVEQGWNKTSHRGATLLHTLLTVLTVLCSLVLCAVALLAHAIRKNSTKYYSNSNLKYVIV</sequence>
<accession>A0A8B7NT01</accession>
<dbReference type="GO" id="GO:0016020">
    <property type="term" value="C:membrane"/>
    <property type="evidence" value="ECO:0007669"/>
    <property type="project" value="UniProtKB-SubCell"/>
</dbReference>
<dbReference type="Gene3D" id="2.10.60.10">
    <property type="entry name" value="CD59"/>
    <property type="match status" value="1"/>
</dbReference>
<dbReference type="RefSeq" id="XP_018016840.1">
    <property type="nucleotide sequence ID" value="XM_018161351.1"/>
</dbReference>
<gene>
    <name evidence="8" type="primary">LOC108673508</name>
</gene>
<feature type="transmembrane region" description="Helical" evidence="5">
    <location>
        <begin position="281"/>
        <end position="304"/>
    </location>
</feature>
<dbReference type="KEGG" id="hazt:108673508"/>
<evidence type="ECO:0000256" key="1">
    <source>
        <dbReference type="ARBA" id="ARBA00004370"/>
    </source>
</evidence>
<dbReference type="InterPro" id="IPR000472">
    <property type="entry name" value="Activin_recp"/>
</dbReference>
<comment type="subcellular location">
    <subcellularLocation>
        <location evidence="1">Membrane</location>
    </subcellularLocation>
</comment>
<keyword evidence="5" id="KW-0812">Transmembrane</keyword>
<dbReference type="SUPFAM" id="SSF57302">
    <property type="entry name" value="Snake toxin-like"/>
    <property type="match status" value="1"/>
</dbReference>
<dbReference type="Proteomes" id="UP000694843">
    <property type="component" value="Unplaced"/>
</dbReference>
<feature type="domain" description="Activin types I and II receptor" evidence="6">
    <location>
        <begin position="117"/>
        <end position="196"/>
    </location>
</feature>
<name>A0A8B7NT01_HYAAZ</name>
<dbReference type="OrthoDB" id="6412674at2759"/>
<feature type="compositionally biased region" description="Low complexity" evidence="4">
    <location>
        <begin position="1"/>
        <end position="48"/>
    </location>
</feature>
<dbReference type="GO" id="GO:0004675">
    <property type="term" value="F:transmembrane receptor protein serine/threonine kinase activity"/>
    <property type="evidence" value="ECO:0007669"/>
    <property type="project" value="InterPro"/>
</dbReference>
<feature type="region of interest" description="Disordered" evidence="4">
    <location>
        <begin position="213"/>
        <end position="240"/>
    </location>
</feature>
<dbReference type="AlphaFoldDB" id="A0A8B7NT01"/>
<organism evidence="7 8">
    <name type="scientific">Hyalella azteca</name>
    <name type="common">Amphipod</name>
    <dbReference type="NCBI Taxonomy" id="294128"/>
    <lineage>
        <taxon>Eukaryota</taxon>
        <taxon>Metazoa</taxon>
        <taxon>Ecdysozoa</taxon>
        <taxon>Arthropoda</taxon>
        <taxon>Crustacea</taxon>
        <taxon>Multicrustacea</taxon>
        <taxon>Malacostraca</taxon>
        <taxon>Eumalacostraca</taxon>
        <taxon>Peracarida</taxon>
        <taxon>Amphipoda</taxon>
        <taxon>Senticaudata</taxon>
        <taxon>Talitrida</taxon>
        <taxon>Talitroidea</taxon>
        <taxon>Hyalellidae</taxon>
        <taxon>Hyalella</taxon>
    </lineage>
</organism>
<keyword evidence="7" id="KW-1185">Reference proteome</keyword>
<protein>
    <submittedName>
        <fullName evidence="8">Uncharacterized serine-rich protein C215.13-like</fullName>
    </submittedName>
</protein>
<keyword evidence="3 5" id="KW-0472">Membrane</keyword>
<evidence type="ECO:0000313" key="7">
    <source>
        <dbReference type="Proteomes" id="UP000694843"/>
    </source>
</evidence>
<keyword evidence="5" id="KW-1133">Transmembrane helix</keyword>
<reference evidence="8" key="1">
    <citation type="submission" date="2025-08" db="UniProtKB">
        <authorList>
            <consortium name="RefSeq"/>
        </authorList>
    </citation>
    <scope>IDENTIFICATION</scope>
    <source>
        <tissue evidence="8">Whole organism</tissue>
    </source>
</reference>
<feature type="region of interest" description="Disordered" evidence="4">
    <location>
        <begin position="1"/>
        <end position="53"/>
    </location>
</feature>
<keyword evidence="2" id="KW-0732">Signal</keyword>
<evidence type="ECO:0000256" key="4">
    <source>
        <dbReference type="SAM" id="MobiDB-lite"/>
    </source>
</evidence>
<feature type="compositionally biased region" description="Polar residues" evidence="4">
    <location>
        <begin position="213"/>
        <end position="231"/>
    </location>
</feature>